<accession>A0AA88AV18</accession>
<evidence type="ECO:0000313" key="3">
    <source>
        <dbReference type="Proteomes" id="UP001187192"/>
    </source>
</evidence>
<keyword evidence="1" id="KW-0472">Membrane</keyword>
<dbReference type="EMBL" id="BTGU01000041">
    <property type="protein sequence ID" value="GMN52456.1"/>
    <property type="molecule type" value="Genomic_DNA"/>
</dbReference>
<dbReference type="AlphaFoldDB" id="A0AA88AV18"/>
<protein>
    <submittedName>
        <fullName evidence="2">Uncharacterized protein</fullName>
    </submittedName>
</protein>
<evidence type="ECO:0000256" key="1">
    <source>
        <dbReference type="SAM" id="Phobius"/>
    </source>
</evidence>
<name>A0AA88AV18_FICCA</name>
<organism evidence="2 3">
    <name type="scientific">Ficus carica</name>
    <name type="common">Common fig</name>
    <dbReference type="NCBI Taxonomy" id="3494"/>
    <lineage>
        <taxon>Eukaryota</taxon>
        <taxon>Viridiplantae</taxon>
        <taxon>Streptophyta</taxon>
        <taxon>Embryophyta</taxon>
        <taxon>Tracheophyta</taxon>
        <taxon>Spermatophyta</taxon>
        <taxon>Magnoliopsida</taxon>
        <taxon>eudicotyledons</taxon>
        <taxon>Gunneridae</taxon>
        <taxon>Pentapetalae</taxon>
        <taxon>rosids</taxon>
        <taxon>fabids</taxon>
        <taxon>Rosales</taxon>
        <taxon>Moraceae</taxon>
        <taxon>Ficeae</taxon>
        <taxon>Ficus</taxon>
    </lineage>
</organism>
<evidence type="ECO:0000313" key="2">
    <source>
        <dbReference type="EMBL" id="GMN52456.1"/>
    </source>
</evidence>
<keyword evidence="1" id="KW-0812">Transmembrane</keyword>
<gene>
    <name evidence="2" type="ORF">TIFTF001_021611</name>
</gene>
<keyword evidence="1" id="KW-1133">Transmembrane helix</keyword>
<dbReference type="Proteomes" id="UP001187192">
    <property type="component" value="Unassembled WGS sequence"/>
</dbReference>
<feature type="transmembrane region" description="Helical" evidence="1">
    <location>
        <begin position="20"/>
        <end position="39"/>
    </location>
</feature>
<comment type="caution">
    <text evidence="2">The sequence shown here is derived from an EMBL/GenBank/DDBJ whole genome shotgun (WGS) entry which is preliminary data.</text>
</comment>
<reference evidence="2" key="1">
    <citation type="submission" date="2023-07" db="EMBL/GenBank/DDBJ databases">
        <title>draft genome sequence of fig (Ficus carica).</title>
        <authorList>
            <person name="Takahashi T."/>
            <person name="Nishimura K."/>
        </authorList>
    </citation>
    <scope>NUCLEOTIDE SEQUENCE</scope>
</reference>
<sequence>MRAGLRDGGEGVGSMRGPALLVVGGVCPSSAVSLPSLLLTFFTRWSDRVDGCSGVDERGFVGDLAFASSVVGVFLRVWDKGSLWLLLTCRLAYSEFCSVGLSICWYLSLVF</sequence>
<proteinExistence type="predicted"/>
<keyword evidence="3" id="KW-1185">Reference proteome</keyword>